<feature type="transmembrane region" description="Helical" evidence="1">
    <location>
        <begin position="201"/>
        <end position="218"/>
    </location>
</feature>
<evidence type="ECO:0000256" key="1">
    <source>
        <dbReference type="SAM" id="Phobius"/>
    </source>
</evidence>
<feature type="transmembrane region" description="Helical" evidence="1">
    <location>
        <begin position="301"/>
        <end position="318"/>
    </location>
</feature>
<keyword evidence="1" id="KW-1133">Transmembrane helix</keyword>
<feature type="transmembrane region" description="Helical" evidence="1">
    <location>
        <begin position="12"/>
        <end position="32"/>
    </location>
</feature>
<dbReference type="AlphaFoldDB" id="A0A1F5YN98"/>
<organism evidence="2 3">
    <name type="scientific">Candidatus Gottesmanbacteria bacterium RBG_16_52_11</name>
    <dbReference type="NCBI Taxonomy" id="1798374"/>
    <lineage>
        <taxon>Bacteria</taxon>
        <taxon>Candidatus Gottesmaniibacteriota</taxon>
    </lineage>
</organism>
<accession>A0A1F5YN98</accession>
<gene>
    <name evidence="2" type="ORF">A2Z33_05515</name>
</gene>
<reference evidence="2 3" key="1">
    <citation type="journal article" date="2016" name="Nat. Commun.">
        <title>Thousands of microbial genomes shed light on interconnected biogeochemical processes in an aquifer system.</title>
        <authorList>
            <person name="Anantharaman K."/>
            <person name="Brown C.T."/>
            <person name="Hug L.A."/>
            <person name="Sharon I."/>
            <person name="Castelle C.J."/>
            <person name="Probst A.J."/>
            <person name="Thomas B.C."/>
            <person name="Singh A."/>
            <person name="Wilkins M.J."/>
            <person name="Karaoz U."/>
            <person name="Brodie E.L."/>
            <person name="Williams K.H."/>
            <person name="Hubbard S.S."/>
            <person name="Banfield J.F."/>
        </authorList>
    </citation>
    <scope>NUCLEOTIDE SEQUENCE [LARGE SCALE GENOMIC DNA]</scope>
</reference>
<keyword evidence="1" id="KW-0812">Transmembrane</keyword>
<feature type="transmembrane region" description="Helical" evidence="1">
    <location>
        <begin position="276"/>
        <end position="295"/>
    </location>
</feature>
<dbReference type="Proteomes" id="UP000178448">
    <property type="component" value="Unassembled WGS sequence"/>
</dbReference>
<comment type="caution">
    <text evidence="2">The sequence shown here is derived from an EMBL/GenBank/DDBJ whole genome shotgun (WGS) entry which is preliminary data.</text>
</comment>
<feature type="transmembrane region" description="Helical" evidence="1">
    <location>
        <begin position="252"/>
        <end position="269"/>
    </location>
</feature>
<name>A0A1F5YN98_9BACT</name>
<dbReference type="STRING" id="1798374.A2Z33_05515"/>
<evidence type="ECO:0000313" key="2">
    <source>
        <dbReference type="EMBL" id="OGG01671.1"/>
    </source>
</evidence>
<sequence length="328" mass="37522">MSNQKGSKTIFLFAKILIITIFGCTWLIMVVLQPGNPDTRLRVYKHVQCNCIFDAAGKMLFAGDKASGTFISEYDYLGSIEIPVKASLDVSYINEDTVTFRLTDDTTGILLTASDYRSGSFKNSDTYPFGFPPIENSKGKKFKFEIISNKGNSRNAIFFPDKKGDIITYYQIPASVLLRPDTFARYFLTKLYLGLHLRENAAYSGLYLFPVIYAIYYASVEATVRMRFRLLSHLMMLLISYDLFIIKNQIEILFYFGVIIWLILIRTHESIYKNRIVIPLVWSLIIFIASLEAGRVITEKMAVWFLVFVSGAIISRNWKPVVIKTKIV</sequence>
<proteinExistence type="predicted"/>
<dbReference type="EMBL" id="MFJD01000011">
    <property type="protein sequence ID" value="OGG01671.1"/>
    <property type="molecule type" value="Genomic_DNA"/>
</dbReference>
<keyword evidence="1" id="KW-0472">Membrane</keyword>
<evidence type="ECO:0000313" key="3">
    <source>
        <dbReference type="Proteomes" id="UP000178448"/>
    </source>
</evidence>
<protein>
    <submittedName>
        <fullName evidence="2">Uncharacterized protein</fullName>
    </submittedName>
</protein>